<reference evidence="4 5" key="1">
    <citation type="submission" date="2024-01" db="EMBL/GenBank/DDBJ databases">
        <title>Whole genome of Chryseobacterium arthrosphaerae NNCa 2741.</title>
        <authorList>
            <person name="Boriskina E.V."/>
            <person name="Gordinskaya N.A."/>
            <person name="Kropotov V.S."/>
            <person name="Alekseeva A.E."/>
            <person name="Makhova M.A."/>
            <person name="Kryazhev D.V."/>
            <person name="Shkurkina I.S."/>
        </authorList>
    </citation>
    <scope>NUCLEOTIDE SEQUENCE [LARGE SCALE GENOMIC DNA]</scope>
    <source>
        <strain evidence="4 5">NNCa 2741</strain>
    </source>
</reference>
<dbReference type="Pfam" id="PF13175">
    <property type="entry name" value="AAA_15"/>
    <property type="match status" value="1"/>
</dbReference>
<sequence>MPNLEGIGLQNFRTFSKKENLEFGPITIITGSNNAGKSSVFKAIQFMVHNYKDGIVSQHLDFKNMQHELGNMERIFNRAALQHYKDSDQQSEDMYSRISNFHQKYSSQTMERPIFEDNSDLVFAFPIKIGGSREIDATLEIRYGLYRFIHRKGAVEEDVVNHDIKSIAIVRKGKYLHWSNVIGFRYGHEEADYWEMSTSIDLKEIIRLILKNPLKEMKKSEPNEETADICSINLFRRIDKYKSILLEKNFFSYERESYSDFLKKRVAGKSIFSNYSGVSEQEKSKLSEIEEMVTTALLKGKENNHEKILDCFHDNFSRTYDGVCKDIVIAESTEEQHSPEGAVQSFLESPWFKTTDNSDLYSDLSQAIEKDFTEIVKKKVESLNRIHFLPTARGRNRAWFIDEQNGEDVQIVKDFTSIYLESYPQIQDFVNFWIGAGEVRDKNGDIKNKGFNIGKELSVVRDESIGLTKIFLVNFDGTKTALVDLGYGVSQLLPIILKIATLAFIYQRNHEYNFNHNEGYYEKEAIYFMPSTLLIEEPEANLHPSLQSKMAELFIDASSRFNIQFLIETHSEYLIYKFQEYIGNKLISPSEVKMYYFNQPHDVLAGFKKNYISHVKIDKDGSIDYEQYFGRGFFDEQNNLKLSLFNIQRNHFIEDYDEIKEKLIASNQSLEQYDRKLEQLHHEMEAAYSDHSKLKEEINEVKRQKGKIESELQLGLKQQQLIIDRYLEKTDYSKYVAEVKLIVDERKIDNNKTLQYLATGKFLLITLDNNADFAPVVIQFGRAVEFEMIKWMNDFTNYIDSSNVTIWSEDAHYKDKINHIIDNLPLARGTGNSTILINGNNVMIDHLKNYSKNSTTEYKFGNLTQIFELLHSISPTSNAMYNYNSVPLVLEFSNFLRSFWRDYNNAESLFGTFRYIKDLRNCAGHTYNDTICTQDVIDRNTAEDYIGKVLAIFKYL</sequence>
<evidence type="ECO:0000259" key="2">
    <source>
        <dbReference type="Pfam" id="PF12476"/>
    </source>
</evidence>
<keyword evidence="5" id="KW-1185">Reference proteome</keyword>
<name>A0ABU7QTW8_9FLAO</name>
<dbReference type="Gene3D" id="3.40.50.300">
    <property type="entry name" value="P-loop containing nucleotide triphosphate hydrolases"/>
    <property type="match status" value="1"/>
</dbReference>
<organism evidence="4 5">
    <name type="scientific">Chryseobacterium arthrosphaerae</name>
    <dbReference type="NCBI Taxonomy" id="651561"/>
    <lineage>
        <taxon>Bacteria</taxon>
        <taxon>Pseudomonadati</taxon>
        <taxon>Bacteroidota</taxon>
        <taxon>Flavobacteriia</taxon>
        <taxon>Flavobacteriales</taxon>
        <taxon>Weeksellaceae</taxon>
        <taxon>Chryseobacterium group</taxon>
        <taxon>Chryseobacterium</taxon>
    </lineage>
</organism>
<evidence type="ECO:0000256" key="1">
    <source>
        <dbReference type="SAM" id="Coils"/>
    </source>
</evidence>
<dbReference type="InterPro" id="IPR022532">
    <property type="entry name" value="DUF3696"/>
</dbReference>
<dbReference type="SUPFAM" id="SSF52540">
    <property type="entry name" value="P-loop containing nucleoside triphosphate hydrolases"/>
    <property type="match status" value="1"/>
</dbReference>
<protein>
    <submittedName>
        <fullName evidence="4">DUF3696 domain-containing protein</fullName>
    </submittedName>
</protein>
<dbReference type="RefSeq" id="WP_330937220.1">
    <property type="nucleotide sequence ID" value="NZ_JAZGJU010000002.1"/>
</dbReference>
<dbReference type="InterPro" id="IPR051396">
    <property type="entry name" value="Bact_Antivir_Def_Nuclease"/>
</dbReference>
<comment type="caution">
    <text evidence="4">The sequence shown here is derived from an EMBL/GenBank/DDBJ whole genome shotgun (WGS) entry which is preliminary data.</text>
</comment>
<dbReference type="InterPro" id="IPR041685">
    <property type="entry name" value="AAA_GajA/Old/RecF-like"/>
</dbReference>
<accession>A0ABU7QTW8</accession>
<gene>
    <name evidence="4" type="ORF">V2E39_01170</name>
</gene>
<feature type="domain" description="DUF3696" evidence="2">
    <location>
        <begin position="587"/>
        <end position="642"/>
    </location>
</feature>
<evidence type="ECO:0000313" key="5">
    <source>
        <dbReference type="Proteomes" id="UP001350005"/>
    </source>
</evidence>
<dbReference type="EMBL" id="JAZGJU010000002">
    <property type="protein sequence ID" value="MEE6125989.1"/>
    <property type="molecule type" value="Genomic_DNA"/>
</dbReference>
<feature type="coiled-coil region" evidence="1">
    <location>
        <begin position="656"/>
        <end position="711"/>
    </location>
</feature>
<proteinExistence type="predicted"/>
<feature type="domain" description="Endonuclease GajA/Old nuclease/RecF-like AAA" evidence="3">
    <location>
        <begin position="5"/>
        <end position="575"/>
    </location>
</feature>
<evidence type="ECO:0000313" key="4">
    <source>
        <dbReference type="EMBL" id="MEE6125989.1"/>
    </source>
</evidence>
<dbReference type="PANTHER" id="PTHR43581:SF4">
    <property type="entry name" value="ATP_GTP PHOSPHATASE"/>
    <property type="match status" value="1"/>
</dbReference>
<dbReference type="PANTHER" id="PTHR43581">
    <property type="entry name" value="ATP/GTP PHOSPHATASE"/>
    <property type="match status" value="1"/>
</dbReference>
<dbReference type="InterPro" id="IPR027417">
    <property type="entry name" value="P-loop_NTPase"/>
</dbReference>
<dbReference type="Pfam" id="PF12476">
    <property type="entry name" value="DUF3696"/>
    <property type="match status" value="1"/>
</dbReference>
<dbReference type="Proteomes" id="UP001350005">
    <property type="component" value="Unassembled WGS sequence"/>
</dbReference>
<keyword evidence="1" id="KW-0175">Coiled coil</keyword>
<evidence type="ECO:0000259" key="3">
    <source>
        <dbReference type="Pfam" id="PF13175"/>
    </source>
</evidence>